<comment type="caution">
    <text evidence="1">The sequence shown here is derived from an EMBL/GenBank/DDBJ whole genome shotgun (WGS) entry which is preliminary data.</text>
</comment>
<gene>
    <name evidence="1" type="ORF">AVEN_153035_1</name>
</gene>
<sequence>MRSYRRMKILQIKPAGVFSPKLSRILPQKGAVSPSPAWLKKFESTVTQNPMTVRRFFIIVIEKYLGKESNSKRGVPIFPLLPAQGQTEYPSSNDDHEMTDSSHVWTPDLGDHLGDFGDEIWDLKGAGIFSISLLGKEIRLNVLDDSM</sequence>
<name>A0A4Y2JBL6_ARAVE</name>
<keyword evidence="2" id="KW-1185">Reference proteome</keyword>
<dbReference type="EMBL" id="BGPR01003326">
    <property type="protein sequence ID" value="GBM86606.1"/>
    <property type="molecule type" value="Genomic_DNA"/>
</dbReference>
<reference evidence="1 2" key="1">
    <citation type="journal article" date="2019" name="Sci. Rep.">
        <title>Orb-weaving spider Araneus ventricosus genome elucidates the spidroin gene catalogue.</title>
        <authorList>
            <person name="Kono N."/>
            <person name="Nakamura H."/>
            <person name="Ohtoshi R."/>
            <person name="Moran D.A.P."/>
            <person name="Shinohara A."/>
            <person name="Yoshida Y."/>
            <person name="Fujiwara M."/>
            <person name="Mori M."/>
            <person name="Tomita M."/>
            <person name="Arakawa K."/>
        </authorList>
    </citation>
    <scope>NUCLEOTIDE SEQUENCE [LARGE SCALE GENOMIC DNA]</scope>
</reference>
<evidence type="ECO:0000313" key="1">
    <source>
        <dbReference type="EMBL" id="GBM86606.1"/>
    </source>
</evidence>
<evidence type="ECO:0000313" key="2">
    <source>
        <dbReference type="Proteomes" id="UP000499080"/>
    </source>
</evidence>
<organism evidence="1 2">
    <name type="scientific">Araneus ventricosus</name>
    <name type="common">Orbweaver spider</name>
    <name type="synonym">Epeira ventricosa</name>
    <dbReference type="NCBI Taxonomy" id="182803"/>
    <lineage>
        <taxon>Eukaryota</taxon>
        <taxon>Metazoa</taxon>
        <taxon>Ecdysozoa</taxon>
        <taxon>Arthropoda</taxon>
        <taxon>Chelicerata</taxon>
        <taxon>Arachnida</taxon>
        <taxon>Araneae</taxon>
        <taxon>Araneomorphae</taxon>
        <taxon>Entelegynae</taxon>
        <taxon>Araneoidea</taxon>
        <taxon>Araneidae</taxon>
        <taxon>Araneus</taxon>
    </lineage>
</organism>
<proteinExistence type="predicted"/>
<dbReference type="AlphaFoldDB" id="A0A4Y2JBL6"/>
<protein>
    <submittedName>
        <fullName evidence="1">Uncharacterized protein</fullName>
    </submittedName>
</protein>
<accession>A0A4Y2JBL6</accession>
<dbReference type="Proteomes" id="UP000499080">
    <property type="component" value="Unassembled WGS sequence"/>
</dbReference>